<reference evidence="1" key="1">
    <citation type="submission" date="2014-09" db="EMBL/GenBank/DDBJ databases">
        <authorList>
            <person name="Magalhaes I.L.F."/>
            <person name="Oliveira U."/>
            <person name="Santos F.R."/>
            <person name="Vidigal T.H.D.A."/>
            <person name="Brescovit A.D."/>
            <person name="Santos A.J."/>
        </authorList>
    </citation>
    <scope>NUCLEOTIDE SEQUENCE</scope>
    <source>
        <tissue evidence="1">Shoot tissue taken approximately 20 cm above the soil surface</tissue>
    </source>
</reference>
<proteinExistence type="predicted"/>
<sequence length="21" mass="2275">MAPTGESLPFTWSVHMGGQQL</sequence>
<dbReference type="EMBL" id="GBRH01161987">
    <property type="protein sequence ID" value="JAE35909.1"/>
    <property type="molecule type" value="Transcribed_RNA"/>
</dbReference>
<reference evidence="1" key="2">
    <citation type="journal article" date="2015" name="Data Brief">
        <title>Shoot transcriptome of the giant reed, Arundo donax.</title>
        <authorList>
            <person name="Barrero R.A."/>
            <person name="Guerrero F.D."/>
            <person name="Moolhuijzen P."/>
            <person name="Goolsby J.A."/>
            <person name="Tidwell J."/>
            <person name="Bellgard S.E."/>
            <person name="Bellgard M.I."/>
        </authorList>
    </citation>
    <scope>NUCLEOTIDE SEQUENCE</scope>
    <source>
        <tissue evidence="1">Shoot tissue taken approximately 20 cm above the soil surface</tissue>
    </source>
</reference>
<organism evidence="1">
    <name type="scientific">Arundo donax</name>
    <name type="common">Giant reed</name>
    <name type="synonym">Donax arundinaceus</name>
    <dbReference type="NCBI Taxonomy" id="35708"/>
    <lineage>
        <taxon>Eukaryota</taxon>
        <taxon>Viridiplantae</taxon>
        <taxon>Streptophyta</taxon>
        <taxon>Embryophyta</taxon>
        <taxon>Tracheophyta</taxon>
        <taxon>Spermatophyta</taxon>
        <taxon>Magnoliopsida</taxon>
        <taxon>Liliopsida</taxon>
        <taxon>Poales</taxon>
        <taxon>Poaceae</taxon>
        <taxon>PACMAD clade</taxon>
        <taxon>Arundinoideae</taxon>
        <taxon>Arundineae</taxon>
        <taxon>Arundo</taxon>
    </lineage>
</organism>
<name>A0A0A9HJA6_ARUDO</name>
<protein>
    <submittedName>
        <fullName evidence="1">Uncharacterized protein</fullName>
    </submittedName>
</protein>
<evidence type="ECO:0000313" key="1">
    <source>
        <dbReference type="EMBL" id="JAE35909.1"/>
    </source>
</evidence>
<dbReference type="AlphaFoldDB" id="A0A0A9HJA6"/>
<accession>A0A0A9HJA6</accession>